<dbReference type="InterPro" id="IPR029016">
    <property type="entry name" value="GAF-like_dom_sf"/>
</dbReference>
<dbReference type="Gene3D" id="1.10.10.10">
    <property type="entry name" value="Winged helix-like DNA-binding domain superfamily/Winged helix DNA-binding domain"/>
    <property type="match status" value="1"/>
</dbReference>
<dbReference type="Gene3D" id="3.30.390.60">
    <property type="entry name" value="Heat-inducible transcription repressor hrca homolog, domain 3"/>
    <property type="match status" value="1"/>
</dbReference>
<sequence>MTLDQRQADVLFTIVRNYIQSGQPVGSRTVARQSSLNLSPASIRNIMADLAEEKYIEQPHTSAGRIPSTKGIRYYLDSKLDLELLPGGLEETIKSSLSEVGPDLTNTLSQASKVLSSLSNQISLVVTPSQKNIRWKHIDFILLRPGLVMSILVMEGGMMQNKVVNVDSDISADDLVKFSNYLNDHYQGKTLQQVRTSIVSQMEKARRQFDHLYQNALKLARESFDPGNNRQVYVDGTHYLFQDTDFTDLSKMREVFRLLEERSKLLKLLDNTLESDGLSILMGQEQDWEELSDYAVISSPYSLQDDSVGHVSIIGPTRMNYSRIIPTVDLTARILSQIFRELYENNKDSSINT</sequence>
<dbReference type="GO" id="GO:0045892">
    <property type="term" value="P:negative regulation of DNA-templated transcription"/>
    <property type="evidence" value="ECO:0007669"/>
    <property type="project" value="UniProtKB-UniRule"/>
</dbReference>
<proteinExistence type="inferred from homology"/>
<dbReference type="SUPFAM" id="SSF46785">
    <property type="entry name" value="Winged helix' DNA-binding domain"/>
    <property type="match status" value="1"/>
</dbReference>
<dbReference type="OrthoDB" id="9783139at2"/>
<keyword evidence="3 5" id="KW-0346">Stress response</keyword>
<organism evidence="7 8">
    <name type="scientific">Desulfonatronospira thiodismutans ASO3-1</name>
    <dbReference type="NCBI Taxonomy" id="555779"/>
    <lineage>
        <taxon>Bacteria</taxon>
        <taxon>Pseudomonadati</taxon>
        <taxon>Thermodesulfobacteriota</taxon>
        <taxon>Desulfovibrionia</taxon>
        <taxon>Desulfovibrionales</taxon>
        <taxon>Desulfonatronovibrionaceae</taxon>
        <taxon>Desulfonatronospira</taxon>
    </lineage>
</organism>
<dbReference type="NCBIfam" id="TIGR00331">
    <property type="entry name" value="hrcA"/>
    <property type="match status" value="1"/>
</dbReference>
<dbReference type="PANTHER" id="PTHR34824:SF1">
    <property type="entry name" value="HEAT-INDUCIBLE TRANSCRIPTION REPRESSOR HRCA"/>
    <property type="match status" value="1"/>
</dbReference>
<name>D6SMV1_9BACT</name>
<feature type="domain" description="Heat-inducible transcription repressor HrcA C-terminal" evidence="6">
    <location>
        <begin position="107"/>
        <end position="325"/>
    </location>
</feature>
<keyword evidence="4 5" id="KW-0804">Transcription</keyword>
<dbReference type="InterPro" id="IPR036390">
    <property type="entry name" value="WH_DNA-bd_sf"/>
</dbReference>
<dbReference type="PIRSF" id="PIRSF005485">
    <property type="entry name" value="HrcA"/>
    <property type="match status" value="1"/>
</dbReference>
<dbReference type="Proteomes" id="UP000005496">
    <property type="component" value="Unassembled WGS sequence"/>
</dbReference>
<dbReference type="GO" id="GO:0003677">
    <property type="term" value="F:DNA binding"/>
    <property type="evidence" value="ECO:0007669"/>
    <property type="project" value="InterPro"/>
</dbReference>
<dbReference type="EMBL" id="ACJN02000001">
    <property type="protein sequence ID" value="EFI36012.1"/>
    <property type="molecule type" value="Genomic_DNA"/>
</dbReference>
<gene>
    <name evidence="5" type="primary">hrcA</name>
    <name evidence="7" type="ORF">Dthio_PD3454</name>
</gene>
<evidence type="ECO:0000313" key="7">
    <source>
        <dbReference type="EMBL" id="EFI36012.1"/>
    </source>
</evidence>
<keyword evidence="1 5" id="KW-0678">Repressor</keyword>
<dbReference type="HAMAP" id="MF_00081">
    <property type="entry name" value="HrcA"/>
    <property type="match status" value="1"/>
</dbReference>
<comment type="caution">
    <text evidence="7">The sequence shown here is derived from an EMBL/GenBank/DDBJ whole genome shotgun (WGS) entry which is preliminary data.</text>
</comment>
<dbReference type="Pfam" id="PF01628">
    <property type="entry name" value="HrcA"/>
    <property type="match status" value="1"/>
</dbReference>
<evidence type="ECO:0000256" key="4">
    <source>
        <dbReference type="ARBA" id="ARBA00023163"/>
    </source>
</evidence>
<dbReference type="eggNOG" id="COG1420">
    <property type="taxonomic scope" value="Bacteria"/>
</dbReference>
<reference evidence="7" key="1">
    <citation type="submission" date="2010-05" db="EMBL/GenBank/DDBJ databases">
        <title>The draft genome of Desulfonatronospira thiodismutans ASO3-1.</title>
        <authorList>
            <consortium name="US DOE Joint Genome Institute (JGI-PGF)"/>
            <person name="Lucas S."/>
            <person name="Copeland A."/>
            <person name="Lapidus A."/>
            <person name="Cheng J.-F."/>
            <person name="Bruce D."/>
            <person name="Goodwin L."/>
            <person name="Pitluck S."/>
            <person name="Chertkov O."/>
            <person name="Brettin T."/>
            <person name="Detter J.C."/>
            <person name="Han C."/>
            <person name="Land M.L."/>
            <person name="Hauser L."/>
            <person name="Kyrpides N."/>
            <person name="Mikhailova N."/>
            <person name="Muyzer G."/>
            <person name="Woyke T."/>
        </authorList>
    </citation>
    <scope>NUCLEOTIDE SEQUENCE [LARGE SCALE GENOMIC DNA]</scope>
    <source>
        <strain evidence="7">ASO3-1</strain>
    </source>
</reference>
<dbReference type="InterPro" id="IPR036388">
    <property type="entry name" value="WH-like_DNA-bd_sf"/>
</dbReference>
<keyword evidence="8" id="KW-1185">Reference proteome</keyword>
<keyword evidence="2 5" id="KW-0805">Transcription regulation</keyword>
<evidence type="ECO:0000256" key="3">
    <source>
        <dbReference type="ARBA" id="ARBA00023016"/>
    </source>
</evidence>
<evidence type="ECO:0000256" key="5">
    <source>
        <dbReference type="HAMAP-Rule" id="MF_00081"/>
    </source>
</evidence>
<evidence type="ECO:0000256" key="2">
    <source>
        <dbReference type="ARBA" id="ARBA00023015"/>
    </source>
</evidence>
<dbReference type="Gene3D" id="3.30.450.40">
    <property type="match status" value="1"/>
</dbReference>
<dbReference type="InterPro" id="IPR021153">
    <property type="entry name" value="HrcA_C"/>
</dbReference>
<dbReference type="AlphaFoldDB" id="D6SMV1"/>
<comment type="similarity">
    <text evidence="5">Belongs to the HrcA family.</text>
</comment>
<evidence type="ECO:0000256" key="1">
    <source>
        <dbReference type="ARBA" id="ARBA00022491"/>
    </source>
</evidence>
<dbReference type="InterPro" id="IPR023120">
    <property type="entry name" value="WHTH_transcript_rep_HrcA_IDD"/>
</dbReference>
<protein>
    <recommendedName>
        <fullName evidence="5">Heat-inducible transcription repressor HrcA</fullName>
    </recommendedName>
</protein>
<dbReference type="RefSeq" id="WP_008869140.1">
    <property type="nucleotide sequence ID" value="NZ_ACJN02000001.1"/>
</dbReference>
<evidence type="ECO:0000313" key="8">
    <source>
        <dbReference type="Proteomes" id="UP000005496"/>
    </source>
</evidence>
<dbReference type="InterPro" id="IPR002571">
    <property type="entry name" value="HrcA"/>
</dbReference>
<dbReference type="PANTHER" id="PTHR34824">
    <property type="entry name" value="HEAT-INDUCIBLE TRANSCRIPTION REPRESSOR HRCA"/>
    <property type="match status" value="1"/>
</dbReference>
<evidence type="ECO:0000259" key="6">
    <source>
        <dbReference type="Pfam" id="PF01628"/>
    </source>
</evidence>
<accession>D6SMV1</accession>
<dbReference type="SUPFAM" id="SSF55781">
    <property type="entry name" value="GAF domain-like"/>
    <property type="match status" value="1"/>
</dbReference>
<comment type="function">
    <text evidence="5">Negative regulator of class I heat shock genes (grpE-dnaK-dnaJ and groELS operons). Prevents heat-shock induction of these operons.</text>
</comment>